<accession>A0A7K3QR85</accession>
<sequence length="347" mass="39153">MGYRLRRWFEDRLPQEISSGERVVALAIADLAWDDTRLGYGSKFMTKLLHKTGFENEAQIGKVVGKLAGRGIEMRVPVRDQDGQPLTDKRGYLVYAHRGHQRTFRVPMESEFPFRPAPDWEDDEGERSPDGETFTPKRSPKRETFDDERSPQGETIEPERSPGRETNRGERSPARESKVTQAGDPIPNTTKNNFSSVADDSTTTPRRKITDEEKLEFGRFWHAHPKSRAMDKTKTAWADAVLAGADPIVITAAALAYARECAHSGTEFRFIKQSDGWLREHRYKDKFAPEPAPTRKPSAQLPPWCGECADGARAAEREGHLRKVYDDRGNAHPCPKCHPATHNTCAA</sequence>
<feature type="compositionally biased region" description="Basic and acidic residues" evidence="1">
    <location>
        <begin position="141"/>
        <end position="178"/>
    </location>
</feature>
<evidence type="ECO:0000313" key="3">
    <source>
        <dbReference type="Proteomes" id="UP000470520"/>
    </source>
</evidence>
<dbReference type="AlphaFoldDB" id="A0A7K3QR85"/>
<protein>
    <submittedName>
        <fullName evidence="2">Uncharacterized protein</fullName>
    </submittedName>
</protein>
<organism evidence="2 3">
    <name type="scientific">Streptomyces bauhiniae</name>
    <dbReference type="NCBI Taxonomy" id="2340725"/>
    <lineage>
        <taxon>Bacteria</taxon>
        <taxon>Bacillati</taxon>
        <taxon>Actinomycetota</taxon>
        <taxon>Actinomycetes</taxon>
        <taxon>Kitasatosporales</taxon>
        <taxon>Streptomycetaceae</taxon>
        <taxon>Streptomyces</taxon>
    </lineage>
</organism>
<gene>
    <name evidence="2" type="ORF">G3I21_11875</name>
</gene>
<feature type="region of interest" description="Disordered" evidence="1">
    <location>
        <begin position="106"/>
        <end position="210"/>
    </location>
</feature>
<name>A0A7K3QR85_9ACTN</name>
<reference evidence="2 3" key="1">
    <citation type="submission" date="2020-01" db="EMBL/GenBank/DDBJ databases">
        <title>Insect and environment-associated Actinomycetes.</title>
        <authorList>
            <person name="Currrie C."/>
            <person name="Chevrette M."/>
            <person name="Carlson C."/>
            <person name="Stubbendieck R."/>
            <person name="Wendt-Pienkowski E."/>
        </authorList>
    </citation>
    <scope>NUCLEOTIDE SEQUENCE [LARGE SCALE GENOMIC DNA]</scope>
    <source>
        <strain evidence="2 3">SID7754</strain>
    </source>
</reference>
<feature type="compositionally biased region" description="Polar residues" evidence="1">
    <location>
        <begin position="187"/>
        <end position="204"/>
    </location>
</feature>
<evidence type="ECO:0000313" key="2">
    <source>
        <dbReference type="EMBL" id="NEB92408.1"/>
    </source>
</evidence>
<comment type="caution">
    <text evidence="2">The sequence shown here is derived from an EMBL/GenBank/DDBJ whole genome shotgun (WGS) entry which is preliminary data.</text>
</comment>
<dbReference type="EMBL" id="JAAGMR010000145">
    <property type="protein sequence ID" value="NEB92408.1"/>
    <property type="molecule type" value="Genomic_DNA"/>
</dbReference>
<dbReference type="Proteomes" id="UP000470520">
    <property type="component" value="Unassembled WGS sequence"/>
</dbReference>
<proteinExistence type="predicted"/>
<dbReference type="RefSeq" id="WP_164188208.1">
    <property type="nucleotide sequence ID" value="NZ_JAAGMR010000145.1"/>
</dbReference>
<evidence type="ECO:0000256" key="1">
    <source>
        <dbReference type="SAM" id="MobiDB-lite"/>
    </source>
</evidence>